<evidence type="ECO:0000256" key="1">
    <source>
        <dbReference type="ARBA" id="ARBA00004496"/>
    </source>
</evidence>
<dbReference type="InterPro" id="IPR014729">
    <property type="entry name" value="Rossmann-like_a/b/a_fold"/>
</dbReference>
<name>A0ABM7W7J0_9BACT</name>
<dbReference type="Proteomes" id="UP000830055">
    <property type="component" value="Chromosome"/>
</dbReference>
<dbReference type="Pfam" id="PF09179">
    <property type="entry name" value="TilS"/>
    <property type="match status" value="1"/>
</dbReference>
<dbReference type="Gene3D" id="3.40.50.620">
    <property type="entry name" value="HUPs"/>
    <property type="match status" value="1"/>
</dbReference>
<sequence>MPAEQKGSGESVEACARRLRYHALEELRREIGADLIGVGHTNDDQAEELLIRLLRGTGLQGLAGMARKSGRVIRPLLDIGKQEIVTYLESRAIAFCLDSSNLSRRFLRNRVRLDLLPLLERDFNPAIKKTLLSMAEVFRDDDDYLEQQVAHLYDRVVDRTGGLQLAIPPVLALHPALQRRLLEKICWHSGCRPTAEHIKQLLACLMHGEQGVELHLPQRITARKIGTNLVFQQRDRQRGSSPPGSSLPPLLLPGEGVYEVPALAATISLRRFDHHPQPGPGELIVDGDRVRLPLTLRAPRAGERFWPLGAPGSKKIRRYFSDRKIPVHSRDRIPILGNQEMVVAIPGLAIAEPVKITATTRRFLLISWNRRP</sequence>
<keyword evidence="4" id="KW-0436">Ligase</keyword>
<comment type="subcellular location">
    <subcellularLocation>
        <location evidence="1">Cytoplasm</location>
    </subcellularLocation>
</comment>
<dbReference type="InterPro" id="IPR011063">
    <property type="entry name" value="TilS/TtcA_N"/>
</dbReference>
<evidence type="ECO:0000256" key="3">
    <source>
        <dbReference type="ARBA" id="ARBA00022490"/>
    </source>
</evidence>
<dbReference type="InterPro" id="IPR015262">
    <property type="entry name" value="tRNA_Ile_lys_synt_subst-bd"/>
</dbReference>
<keyword evidence="3" id="KW-0963">Cytoplasm</keyword>
<evidence type="ECO:0000256" key="8">
    <source>
        <dbReference type="ARBA" id="ARBA00048539"/>
    </source>
</evidence>
<dbReference type="NCBIfam" id="TIGR02432">
    <property type="entry name" value="lysidine_TilS_N"/>
    <property type="match status" value="1"/>
</dbReference>
<keyword evidence="11" id="KW-1185">Reference proteome</keyword>
<evidence type="ECO:0000256" key="6">
    <source>
        <dbReference type="ARBA" id="ARBA00022741"/>
    </source>
</evidence>
<keyword evidence="7" id="KW-0067">ATP-binding</keyword>
<keyword evidence="6" id="KW-0547">Nucleotide-binding</keyword>
<dbReference type="PANTHER" id="PTHR43033:SF1">
    <property type="entry name" value="TRNA(ILE)-LYSIDINE SYNTHASE-RELATED"/>
    <property type="match status" value="1"/>
</dbReference>
<evidence type="ECO:0000259" key="9">
    <source>
        <dbReference type="SMART" id="SM00977"/>
    </source>
</evidence>
<dbReference type="CDD" id="cd01992">
    <property type="entry name" value="TilS_N"/>
    <property type="match status" value="1"/>
</dbReference>
<dbReference type="SMART" id="SM00977">
    <property type="entry name" value="TilS_C"/>
    <property type="match status" value="1"/>
</dbReference>
<reference evidence="10 11" key="1">
    <citation type="submission" date="2022-01" db="EMBL/GenBank/DDBJ databases">
        <title>Desulfofustis limnae sp. nov., a novel mesophilic sulfate-reducing bacterium isolated from marsh soil.</title>
        <authorList>
            <person name="Watanabe M."/>
            <person name="Takahashi A."/>
            <person name="Kojima H."/>
            <person name="Fukui M."/>
        </authorList>
    </citation>
    <scope>NUCLEOTIDE SEQUENCE [LARGE SCALE GENOMIC DNA]</scope>
    <source>
        <strain evidence="10 11">PPLL</strain>
    </source>
</reference>
<evidence type="ECO:0000256" key="7">
    <source>
        <dbReference type="ARBA" id="ARBA00022840"/>
    </source>
</evidence>
<accession>A0ABM7W7J0</accession>
<gene>
    <name evidence="10" type="primary">tilS</name>
    <name evidence="10" type="ORF">DPPLL_12090</name>
</gene>
<evidence type="ECO:0000256" key="2">
    <source>
        <dbReference type="ARBA" id="ARBA00013267"/>
    </source>
</evidence>
<comment type="catalytic activity">
    <reaction evidence="8">
        <text>cytidine(34) in tRNA(Ile2) + L-lysine + ATP = lysidine(34) in tRNA(Ile2) + AMP + diphosphate + H(+)</text>
        <dbReference type="Rhea" id="RHEA:43744"/>
        <dbReference type="Rhea" id="RHEA-COMP:10625"/>
        <dbReference type="Rhea" id="RHEA-COMP:10670"/>
        <dbReference type="ChEBI" id="CHEBI:15378"/>
        <dbReference type="ChEBI" id="CHEBI:30616"/>
        <dbReference type="ChEBI" id="CHEBI:32551"/>
        <dbReference type="ChEBI" id="CHEBI:33019"/>
        <dbReference type="ChEBI" id="CHEBI:82748"/>
        <dbReference type="ChEBI" id="CHEBI:83665"/>
        <dbReference type="ChEBI" id="CHEBI:456215"/>
        <dbReference type="EC" id="6.3.4.19"/>
    </reaction>
</comment>
<dbReference type="InterPro" id="IPR012094">
    <property type="entry name" value="tRNA_Ile_lys_synt"/>
</dbReference>
<dbReference type="NCBIfam" id="TIGR02433">
    <property type="entry name" value="lysidine_TilS_C"/>
    <property type="match status" value="1"/>
</dbReference>
<dbReference type="SUPFAM" id="SSF82829">
    <property type="entry name" value="MesJ substrate recognition domain-like"/>
    <property type="match status" value="1"/>
</dbReference>
<dbReference type="Gene3D" id="1.20.59.20">
    <property type="match status" value="1"/>
</dbReference>
<dbReference type="SUPFAM" id="SSF52402">
    <property type="entry name" value="Adenine nucleotide alpha hydrolases-like"/>
    <property type="match status" value="1"/>
</dbReference>
<feature type="domain" description="Lysidine-tRNA(Ile) synthetase C-terminal" evidence="9">
    <location>
        <begin position="294"/>
        <end position="365"/>
    </location>
</feature>
<dbReference type="InterPro" id="IPR012795">
    <property type="entry name" value="tRNA_Ile_lys_synt_N"/>
</dbReference>
<dbReference type="Pfam" id="PF11734">
    <property type="entry name" value="TilS_C"/>
    <property type="match status" value="1"/>
</dbReference>
<evidence type="ECO:0000256" key="5">
    <source>
        <dbReference type="ARBA" id="ARBA00022694"/>
    </source>
</evidence>
<dbReference type="Pfam" id="PF01171">
    <property type="entry name" value="ATP_bind_3"/>
    <property type="match status" value="1"/>
</dbReference>
<keyword evidence="5" id="KW-0819">tRNA processing</keyword>
<evidence type="ECO:0000313" key="11">
    <source>
        <dbReference type="Proteomes" id="UP000830055"/>
    </source>
</evidence>
<evidence type="ECO:0000313" key="10">
    <source>
        <dbReference type="EMBL" id="BDD86844.1"/>
    </source>
</evidence>
<evidence type="ECO:0000256" key="4">
    <source>
        <dbReference type="ARBA" id="ARBA00022598"/>
    </source>
</evidence>
<dbReference type="PANTHER" id="PTHR43033">
    <property type="entry name" value="TRNA(ILE)-LYSIDINE SYNTHASE-RELATED"/>
    <property type="match status" value="1"/>
</dbReference>
<dbReference type="EC" id="6.3.4.19" evidence="2"/>
<dbReference type="InterPro" id="IPR012796">
    <property type="entry name" value="Lysidine-tRNA-synth_C"/>
</dbReference>
<organism evidence="10 11">
    <name type="scientific">Desulfofustis limnaeus</name>
    <dbReference type="NCBI Taxonomy" id="2740163"/>
    <lineage>
        <taxon>Bacteria</taxon>
        <taxon>Pseudomonadati</taxon>
        <taxon>Thermodesulfobacteriota</taxon>
        <taxon>Desulfobulbia</taxon>
        <taxon>Desulfobulbales</taxon>
        <taxon>Desulfocapsaceae</taxon>
        <taxon>Desulfofustis</taxon>
    </lineage>
</organism>
<dbReference type="SUPFAM" id="SSF56037">
    <property type="entry name" value="PheT/TilS domain"/>
    <property type="match status" value="1"/>
</dbReference>
<proteinExistence type="predicted"/>
<dbReference type="EMBL" id="AP025516">
    <property type="protein sequence ID" value="BDD86844.1"/>
    <property type="molecule type" value="Genomic_DNA"/>
</dbReference>
<protein>
    <recommendedName>
        <fullName evidence="2">tRNA(Ile)-lysidine synthetase</fullName>
        <ecNumber evidence="2">6.3.4.19</ecNumber>
    </recommendedName>
</protein>